<organism evidence="1">
    <name type="scientific">Siphoviridae sp. ctBLh2</name>
    <dbReference type="NCBI Taxonomy" id="2827803"/>
    <lineage>
        <taxon>Viruses</taxon>
        <taxon>Duplodnaviria</taxon>
        <taxon>Heunggongvirae</taxon>
        <taxon>Uroviricota</taxon>
        <taxon>Caudoviricetes</taxon>
    </lineage>
</organism>
<name>A0A8S5S464_9CAUD</name>
<accession>A0A8S5S464</accession>
<evidence type="ECO:0000313" key="1">
    <source>
        <dbReference type="EMBL" id="DAF45487.1"/>
    </source>
</evidence>
<reference evidence="1" key="1">
    <citation type="journal article" date="2021" name="Proc. Natl. Acad. Sci. U.S.A.">
        <title>A Catalog of Tens of Thousands of Viruses from Human Metagenomes Reveals Hidden Associations with Chronic Diseases.</title>
        <authorList>
            <person name="Tisza M.J."/>
            <person name="Buck C.B."/>
        </authorList>
    </citation>
    <scope>NUCLEOTIDE SEQUENCE</scope>
    <source>
        <strain evidence="1">CtBLh2</strain>
    </source>
</reference>
<dbReference type="EMBL" id="BK032514">
    <property type="protein sequence ID" value="DAF45487.1"/>
    <property type="molecule type" value="Genomic_DNA"/>
</dbReference>
<sequence>MPYAGKYKDSVFFTGATIIYRFSIKFDPPDRAFDQVRSAEKRPNIYRRATYCLKYALSLSGK</sequence>
<proteinExistence type="predicted"/>
<protein>
    <submittedName>
        <fullName evidence="1">Uncharacterized protein</fullName>
    </submittedName>
</protein>